<evidence type="ECO:0000313" key="3">
    <source>
        <dbReference type="EMBL" id="KAF1954224.1"/>
    </source>
</evidence>
<feature type="compositionally biased region" description="Polar residues" evidence="1">
    <location>
        <begin position="899"/>
        <end position="915"/>
    </location>
</feature>
<evidence type="ECO:0000256" key="2">
    <source>
        <dbReference type="SAM" id="Phobius"/>
    </source>
</evidence>
<feature type="region of interest" description="Disordered" evidence="1">
    <location>
        <begin position="1034"/>
        <end position="1227"/>
    </location>
</feature>
<evidence type="ECO:0000256" key="1">
    <source>
        <dbReference type="SAM" id="MobiDB-lite"/>
    </source>
</evidence>
<feature type="compositionally biased region" description="Polar residues" evidence="1">
    <location>
        <begin position="180"/>
        <end position="193"/>
    </location>
</feature>
<feature type="region of interest" description="Disordered" evidence="1">
    <location>
        <begin position="968"/>
        <end position="1013"/>
    </location>
</feature>
<sequence>MAPFQKRAAPAGQVSVIVFVAIVALTGIVVLGLCTVAILLVRARRRHKRLEAELDARGVLIEQCQRNVKRESITKPRAVLRRNTLSQYSAKSGWGALNSTDTINPPESASIPYYAPPKPEGFIAKQKRLSWPFSARRASGRAIHMRKIRVPVLSTVIESPKASPLVPVLSGSLGGEYSPRKSQSRPSSDQSLLQHHPAFRKSEDDLRVEPLRRSMTVKPVTKVEPLRSRSKSVAEIPVSEKLGLVGHLPRPKLHNRTASGNAPECALPPLPLDAARAKSETRRRSLLSRSPSRLSMSSFESAGSWILATQSSPIMRTANSRVQKVAKRDWRNSMIIGPRPIRDTLTLHGKNQQSQSSIKSSAARFSSVTSSTQPEQQQQQQTELRSSLLTNSSSNHSIGNVKTAESVTMSKVSSPAASPLTVRSSKTPKRRSGSFVTPYGSPEDRRKRSSILQRASGNHGAPERQLSQASTQASSRRSSNGNPFQWDPAPMSAGKPSNLKGSPSARKGHRRQNCVRISLTPTVLGPRSRSPSPGFMKEIQEESPNATANIKLDIGLGFSSNRSLPRPPSSSTFAPDLKLGTTSLRASLTPSSPTLSMANYDHGPIGSPIASRDDANLPRNFSDHRLSTGSVFCIPSFPSPCHDLPGAYDFASAPPTFALSRPSNEYDDYTSAGASSPFEMMLDINSSPGRPLLAEDEYDPERPHLIFQTPTSSPVAPRNFSSPISTIPEESSAQSNRTADYYRRPDSPPCSPKTIPGPIFRREDELTAFSLPISATAIPEELCDTIDPAFLSKEAFHSLTTPFDNKRESISAAPQETNGDDVSNYNSSGYAKNFFDPLIEAAFPFSPPMPTYSSRHQLSSPPIPTYSRPQIPAQESPSSMYLLSLPPSSPRPRHAELPSTATTMTPSLNFTNMPTLSPLPSGPRVSPPRPLRSSILKLRRMNSDAEKGGRGERRYLRLGREDSIALPGEESWLDGLDEPSTTNNSDAEDGGERGGEGKVDEEDMDETWDEDKGRRLVGNLLNDWEEDATILDLQDPTMTRIDVPSTPPSVTRVEEPKGLLVTSSPRPGGGGETTPRRAERSSSIWEDGEKFWASTPPFPPNSPNKPKQHFLPLSSSPLPLLSTASASSTTMMAAATTTKSRKRGFEVAKDEPVQERKSSEENAGSGRVTDAGRRESGAGNGGSRSRYRKRNALGDATPNVRIQVHPPSSVTVGTPGSLYDADGFLRG</sequence>
<feature type="compositionally biased region" description="Low complexity" evidence="1">
    <location>
        <begin position="1111"/>
        <end position="1138"/>
    </location>
</feature>
<name>A0A6A5TPS0_9PLEO</name>
<feature type="compositionally biased region" description="Polar residues" evidence="1">
    <location>
        <begin position="851"/>
        <end position="860"/>
    </location>
</feature>
<keyword evidence="2" id="KW-0472">Membrane</keyword>
<feature type="compositionally biased region" description="Low complexity" evidence="1">
    <location>
        <begin position="721"/>
        <end position="732"/>
    </location>
</feature>
<dbReference type="OrthoDB" id="3546893at2759"/>
<accession>A0A6A5TPS0</accession>
<dbReference type="Proteomes" id="UP000800035">
    <property type="component" value="Unassembled WGS sequence"/>
</dbReference>
<dbReference type="EMBL" id="ML977000">
    <property type="protein sequence ID" value="KAF1954224.1"/>
    <property type="molecule type" value="Genomic_DNA"/>
</dbReference>
<feature type="compositionally biased region" description="Acidic residues" evidence="1">
    <location>
        <begin position="999"/>
        <end position="1009"/>
    </location>
</feature>
<organism evidence="3 4">
    <name type="scientific">Byssothecium circinans</name>
    <dbReference type="NCBI Taxonomy" id="147558"/>
    <lineage>
        <taxon>Eukaryota</taxon>
        <taxon>Fungi</taxon>
        <taxon>Dikarya</taxon>
        <taxon>Ascomycota</taxon>
        <taxon>Pezizomycotina</taxon>
        <taxon>Dothideomycetes</taxon>
        <taxon>Pleosporomycetidae</taxon>
        <taxon>Pleosporales</taxon>
        <taxon>Massarineae</taxon>
        <taxon>Massarinaceae</taxon>
        <taxon>Byssothecium</taxon>
    </lineage>
</organism>
<feature type="compositionally biased region" description="Low complexity" evidence="1">
    <location>
        <begin position="876"/>
        <end position="886"/>
    </location>
</feature>
<feature type="compositionally biased region" description="Basic and acidic residues" evidence="1">
    <location>
        <begin position="941"/>
        <end position="954"/>
    </location>
</feature>
<feature type="region of interest" description="Disordered" evidence="1">
    <location>
        <begin position="249"/>
        <end position="269"/>
    </location>
</feature>
<feature type="region of interest" description="Disordered" evidence="1">
    <location>
        <begin position="331"/>
        <end position="537"/>
    </location>
</feature>
<feature type="transmembrane region" description="Helical" evidence="2">
    <location>
        <begin position="16"/>
        <end position="41"/>
    </location>
</feature>
<feature type="region of interest" description="Disordered" evidence="1">
    <location>
        <begin position="707"/>
        <end position="757"/>
    </location>
</feature>
<feature type="compositionally biased region" description="Polar residues" evidence="1">
    <location>
        <begin position="398"/>
        <end position="425"/>
    </location>
</feature>
<evidence type="ECO:0000313" key="4">
    <source>
        <dbReference type="Proteomes" id="UP000800035"/>
    </source>
</evidence>
<reference evidence="3" key="1">
    <citation type="journal article" date="2020" name="Stud. Mycol.">
        <title>101 Dothideomycetes genomes: a test case for predicting lifestyles and emergence of pathogens.</title>
        <authorList>
            <person name="Haridas S."/>
            <person name="Albert R."/>
            <person name="Binder M."/>
            <person name="Bloem J."/>
            <person name="Labutti K."/>
            <person name="Salamov A."/>
            <person name="Andreopoulos B."/>
            <person name="Baker S."/>
            <person name="Barry K."/>
            <person name="Bills G."/>
            <person name="Bluhm B."/>
            <person name="Cannon C."/>
            <person name="Castanera R."/>
            <person name="Culley D."/>
            <person name="Daum C."/>
            <person name="Ezra D."/>
            <person name="Gonzalez J."/>
            <person name="Henrissat B."/>
            <person name="Kuo A."/>
            <person name="Liang C."/>
            <person name="Lipzen A."/>
            <person name="Lutzoni F."/>
            <person name="Magnuson J."/>
            <person name="Mondo S."/>
            <person name="Nolan M."/>
            <person name="Ohm R."/>
            <person name="Pangilinan J."/>
            <person name="Park H.-J."/>
            <person name="Ramirez L."/>
            <person name="Alfaro M."/>
            <person name="Sun H."/>
            <person name="Tritt A."/>
            <person name="Yoshinaga Y."/>
            <person name="Zwiers L.-H."/>
            <person name="Turgeon B."/>
            <person name="Goodwin S."/>
            <person name="Spatafora J."/>
            <person name="Crous P."/>
            <person name="Grigoriev I."/>
        </authorList>
    </citation>
    <scope>NUCLEOTIDE SEQUENCE</scope>
    <source>
        <strain evidence="3">CBS 675.92</strain>
    </source>
</reference>
<feature type="compositionally biased region" description="Basic and acidic residues" evidence="1">
    <location>
        <begin position="1143"/>
        <end position="1160"/>
    </location>
</feature>
<keyword evidence="2" id="KW-1133">Transmembrane helix</keyword>
<proteinExistence type="predicted"/>
<dbReference type="AlphaFoldDB" id="A0A6A5TPS0"/>
<feature type="region of interest" description="Disordered" evidence="1">
    <location>
        <begin position="174"/>
        <end position="205"/>
    </location>
</feature>
<keyword evidence="2" id="KW-0812">Transmembrane</keyword>
<gene>
    <name evidence="3" type="ORF">CC80DRAFT_537061</name>
</gene>
<protein>
    <submittedName>
        <fullName evidence="3">Uncharacterized protein</fullName>
    </submittedName>
</protein>
<feature type="region of interest" description="Disordered" evidence="1">
    <location>
        <begin position="850"/>
        <end position="954"/>
    </location>
</feature>
<keyword evidence="4" id="KW-1185">Reference proteome</keyword>
<feature type="compositionally biased region" description="Low complexity" evidence="1">
    <location>
        <begin position="352"/>
        <end position="397"/>
    </location>
</feature>
<feature type="compositionally biased region" description="Low complexity" evidence="1">
    <location>
        <begin position="467"/>
        <end position="479"/>
    </location>
</feature>